<dbReference type="SUPFAM" id="SSF54373">
    <property type="entry name" value="FAD-linked reductases, C-terminal domain"/>
    <property type="match status" value="1"/>
</dbReference>
<dbReference type="PIRSF" id="PIRSF037514">
    <property type="entry name" value="Rab_ger_ger_transf_A_fun"/>
    <property type="match status" value="1"/>
</dbReference>
<evidence type="ECO:0000256" key="1">
    <source>
        <dbReference type="ARBA" id="ARBA00005593"/>
    </source>
</evidence>
<gene>
    <name evidence="6" type="ORF">WICMUC_004572</name>
</gene>
<feature type="compositionally biased region" description="Low complexity" evidence="5">
    <location>
        <begin position="572"/>
        <end position="585"/>
    </location>
</feature>
<comment type="function">
    <text evidence="2 4">Substrate-binding subunit (component A) of the Rab geranylgeranyltransferase (GGTase) complex. Binds unprenylated Rab proteins and presents the substrate peptide to the catalytic component B. The component A is thought to be regenerated by transferring its prenylated Rab back to the donor membrane.</text>
</comment>
<dbReference type="PANTHER" id="PTHR11787">
    <property type="entry name" value="RAB GDP-DISSOCIATION INHIBITOR"/>
    <property type="match status" value="1"/>
</dbReference>
<dbReference type="PRINTS" id="PR00894">
    <property type="entry name" value="YEASTMRS6P"/>
</dbReference>
<organism evidence="6 7">
    <name type="scientific">Wickerhamomyces mucosus</name>
    <dbReference type="NCBI Taxonomy" id="1378264"/>
    <lineage>
        <taxon>Eukaryota</taxon>
        <taxon>Fungi</taxon>
        <taxon>Dikarya</taxon>
        <taxon>Ascomycota</taxon>
        <taxon>Saccharomycotina</taxon>
        <taxon>Saccharomycetes</taxon>
        <taxon>Phaffomycetales</taxon>
        <taxon>Wickerhamomycetaceae</taxon>
        <taxon>Wickerhamomyces</taxon>
    </lineage>
</organism>
<sequence length="611" mass="69196">MSNRRPSMVERRSSINEYSTQYEDSRVSSPIPHLAGLEKPLPETIPEEVDVVIAGTGLVESILAAALSWQGSNVLHIDSNDYYGDSTATLTINQLIKWVERVNKGLINNYKNAMLYFPNNTELEYQNLIQSKDYGIDLTPKILFAKSDLLSLLIKSRVYKYLEFLPLSSFHFFENDNFEKMNNSKKNIFINQSISLINKRSLMKFIKFSINWENSLEIWNDYKKKSIKEFLQDKFKLELNQINELIFAIGLCNNDTISTPEALTRIKRYLISFDVYGNFPVMYSKYGGAGEISQGFCRSAAVAGTTYKLNTKILNYDPISKIAKLSDNSKVKINEKLIISSTQSTSFLSSSTSQTTTASYEIQRLTVIVKKSCSEWFENNESSAIVVFPTNSLKSGNKFAVQAIIMGENTEITSSNTTVWYLSTIETGDQGRADLESALESMEKSILRESKNFEEPEILSQSIKFGDDVNNNFKSGEKLQYLLKFYYIQSTSLPHSGVVNTSQYRRKNSTTSTTFNDDVLFSSLPSSEISYDGIITSVKLLYELISGSDDDFFDVDFEDEDEQDDNNLSGFNNDSSINDQINSKSINDDDNNEDDEVIDSEAVEFADDMEL</sequence>
<feature type="region of interest" description="Disordered" evidence="5">
    <location>
        <begin position="560"/>
        <end position="596"/>
    </location>
</feature>
<dbReference type="Gene3D" id="1.10.405.10">
    <property type="entry name" value="Guanine Nucleotide Dissociation Inhibitor, domain 1"/>
    <property type="match status" value="1"/>
</dbReference>
<evidence type="ECO:0000313" key="6">
    <source>
        <dbReference type="EMBL" id="KAH3671761.1"/>
    </source>
</evidence>
<dbReference type="GO" id="GO:0005829">
    <property type="term" value="C:cytosol"/>
    <property type="evidence" value="ECO:0007669"/>
    <property type="project" value="TreeGrafter"/>
</dbReference>
<comment type="caution">
    <text evidence="6">The sequence shown here is derived from an EMBL/GenBank/DDBJ whole genome shotgun (WGS) entry which is preliminary data.</text>
</comment>
<evidence type="ECO:0000256" key="4">
    <source>
        <dbReference type="PIRNR" id="PIRNR037514"/>
    </source>
</evidence>
<comment type="similarity">
    <text evidence="1 4">Belongs to the Rab GDI family.</text>
</comment>
<dbReference type="EMBL" id="JAEUBF010001269">
    <property type="protein sequence ID" value="KAH3671761.1"/>
    <property type="molecule type" value="Genomic_DNA"/>
</dbReference>
<dbReference type="Pfam" id="PF00996">
    <property type="entry name" value="GDI"/>
    <property type="match status" value="1"/>
</dbReference>
<evidence type="ECO:0000313" key="7">
    <source>
        <dbReference type="Proteomes" id="UP000769528"/>
    </source>
</evidence>
<dbReference type="FunFam" id="1.10.405.10:FF:000003">
    <property type="entry name" value="Rab proteins geranylgeranyltransferase component A"/>
    <property type="match status" value="1"/>
</dbReference>
<keyword evidence="7" id="KW-1185">Reference proteome</keyword>
<dbReference type="GO" id="GO:0007264">
    <property type="term" value="P:small GTPase-mediated signal transduction"/>
    <property type="evidence" value="ECO:0007669"/>
    <property type="project" value="UniProtKB-UniRule"/>
</dbReference>
<name>A0A9P8TAD3_9ASCO</name>
<dbReference type="Gene3D" id="3.50.50.60">
    <property type="entry name" value="FAD/NAD(P)-binding domain"/>
    <property type="match status" value="1"/>
</dbReference>
<reference evidence="6" key="1">
    <citation type="journal article" date="2021" name="Open Biol.">
        <title>Shared evolutionary footprints suggest mitochondrial oxidative damage underlies multiple complex I losses in fungi.</title>
        <authorList>
            <person name="Schikora-Tamarit M.A."/>
            <person name="Marcet-Houben M."/>
            <person name="Nosek J."/>
            <person name="Gabaldon T."/>
        </authorList>
    </citation>
    <scope>NUCLEOTIDE SEQUENCE</scope>
    <source>
        <strain evidence="6">CBS6341</strain>
    </source>
</reference>
<dbReference type="OrthoDB" id="1923006at2759"/>
<dbReference type="PRINTS" id="PR00891">
    <property type="entry name" value="RABGDIREP"/>
</dbReference>
<dbReference type="InterPro" id="IPR018203">
    <property type="entry name" value="GDP_dissociation_inhibitor"/>
</dbReference>
<evidence type="ECO:0000256" key="2">
    <source>
        <dbReference type="ARBA" id="ARBA00060123"/>
    </source>
</evidence>
<protein>
    <recommendedName>
        <fullName evidence="3 4">Rab proteins geranylgeranyltransferase component A</fullName>
    </recommendedName>
</protein>
<dbReference type="Gene3D" id="3.30.519.10">
    <property type="entry name" value="Guanine Nucleotide Dissociation Inhibitor, domain 2"/>
    <property type="match status" value="1"/>
</dbReference>
<dbReference type="InterPro" id="IPR036188">
    <property type="entry name" value="FAD/NAD-bd_sf"/>
</dbReference>
<evidence type="ECO:0000256" key="5">
    <source>
        <dbReference type="SAM" id="MobiDB-lite"/>
    </source>
</evidence>
<reference evidence="6" key="2">
    <citation type="submission" date="2021-01" db="EMBL/GenBank/DDBJ databases">
        <authorList>
            <person name="Schikora-Tamarit M.A."/>
        </authorList>
    </citation>
    <scope>NUCLEOTIDE SEQUENCE</scope>
    <source>
        <strain evidence="6">CBS6341</strain>
    </source>
</reference>
<proteinExistence type="inferred from homology"/>
<dbReference type="InterPro" id="IPR017230">
    <property type="entry name" value="Mrs6"/>
</dbReference>
<dbReference type="GO" id="GO:0005634">
    <property type="term" value="C:nucleus"/>
    <property type="evidence" value="ECO:0007669"/>
    <property type="project" value="TreeGrafter"/>
</dbReference>
<dbReference type="GO" id="GO:0005092">
    <property type="term" value="F:GDP-dissociation inhibitor activity"/>
    <property type="evidence" value="ECO:0007669"/>
    <property type="project" value="UniProtKB-UniRule"/>
</dbReference>
<feature type="region of interest" description="Disordered" evidence="5">
    <location>
        <begin position="1"/>
        <end position="22"/>
    </location>
</feature>
<dbReference type="GO" id="GO:0005968">
    <property type="term" value="C:Rab-protein geranylgeranyltransferase complex"/>
    <property type="evidence" value="ECO:0007669"/>
    <property type="project" value="TreeGrafter"/>
</dbReference>
<dbReference type="AlphaFoldDB" id="A0A9P8TAD3"/>
<evidence type="ECO:0000256" key="3">
    <source>
        <dbReference type="ARBA" id="ARBA00072236"/>
    </source>
</evidence>
<dbReference type="SUPFAM" id="SSF51905">
    <property type="entry name" value="FAD/NAD(P)-binding domain"/>
    <property type="match status" value="1"/>
</dbReference>
<dbReference type="PANTHER" id="PTHR11787:SF4">
    <property type="entry name" value="CHM, RAB ESCORT PROTEIN 1"/>
    <property type="match status" value="1"/>
</dbReference>
<dbReference type="Proteomes" id="UP000769528">
    <property type="component" value="Unassembled WGS sequence"/>
</dbReference>
<accession>A0A9P8TAD3</accession>
<dbReference type="GO" id="GO:0016192">
    <property type="term" value="P:vesicle-mediated transport"/>
    <property type="evidence" value="ECO:0007669"/>
    <property type="project" value="TreeGrafter"/>
</dbReference>